<dbReference type="PANTHER" id="PTHR33164:SF43">
    <property type="entry name" value="HTH-TYPE TRANSCRIPTIONAL REPRESSOR YETL"/>
    <property type="match status" value="1"/>
</dbReference>
<dbReference type="GO" id="GO:0006950">
    <property type="term" value="P:response to stress"/>
    <property type="evidence" value="ECO:0007669"/>
    <property type="project" value="TreeGrafter"/>
</dbReference>
<dbReference type="InterPro" id="IPR036388">
    <property type="entry name" value="WH-like_DNA-bd_sf"/>
</dbReference>
<keyword evidence="1 3" id="KW-0238">DNA-binding</keyword>
<dbReference type="Proteomes" id="UP000193834">
    <property type="component" value="Unassembled WGS sequence"/>
</dbReference>
<dbReference type="PANTHER" id="PTHR33164">
    <property type="entry name" value="TRANSCRIPTIONAL REGULATOR, MARR FAMILY"/>
    <property type="match status" value="1"/>
</dbReference>
<evidence type="ECO:0000313" key="3">
    <source>
        <dbReference type="EMBL" id="SMG23104.1"/>
    </source>
</evidence>
<gene>
    <name evidence="3" type="ORF">SAMN06295960_1265</name>
</gene>
<dbReference type="Gene3D" id="1.10.10.10">
    <property type="entry name" value="Winged helix-like DNA-binding domain superfamily/Winged helix DNA-binding domain"/>
    <property type="match status" value="1"/>
</dbReference>
<evidence type="ECO:0000256" key="1">
    <source>
        <dbReference type="ARBA" id="ARBA00023125"/>
    </source>
</evidence>
<dbReference type="PROSITE" id="PS50995">
    <property type="entry name" value="HTH_MARR_2"/>
    <property type="match status" value="1"/>
</dbReference>
<organism evidence="3 4">
    <name type="scientific">Paenibacillus aquistagni</name>
    <dbReference type="NCBI Taxonomy" id="1852522"/>
    <lineage>
        <taxon>Bacteria</taxon>
        <taxon>Bacillati</taxon>
        <taxon>Bacillota</taxon>
        <taxon>Bacilli</taxon>
        <taxon>Bacillales</taxon>
        <taxon>Paenibacillaceae</taxon>
        <taxon>Paenibacillus</taxon>
    </lineage>
</organism>
<protein>
    <submittedName>
        <fullName evidence="3">DNA-binding transcriptional regulator, MarR family</fullName>
    </submittedName>
</protein>
<dbReference type="PRINTS" id="PR00598">
    <property type="entry name" value="HTHMARR"/>
</dbReference>
<dbReference type="InterPro" id="IPR000835">
    <property type="entry name" value="HTH_MarR-typ"/>
</dbReference>
<dbReference type="AlphaFoldDB" id="A0A1X7J7Y1"/>
<evidence type="ECO:0000259" key="2">
    <source>
        <dbReference type="PROSITE" id="PS50995"/>
    </source>
</evidence>
<dbReference type="InterPro" id="IPR039422">
    <property type="entry name" value="MarR/SlyA-like"/>
</dbReference>
<dbReference type="GO" id="GO:0003700">
    <property type="term" value="F:DNA-binding transcription factor activity"/>
    <property type="evidence" value="ECO:0007669"/>
    <property type="project" value="InterPro"/>
</dbReference>
<sequence>MDSIGYLIMKVAKDLKYELSKELLQYDLTPAQWALIKNIDIKEKMDRPLHERTSKLIAEELDFDKPTVSGIVARLEDKIMIKKTPHPEDKRSFILSLTEEAKKRIPAIEVLSEQVTQKSLSNLSHEQRELFRHFLSIVDSTLYNLKQ</sequence>
<feature type="domain" description="HTH marR-type" evidence="2">
    <location>
        <begin position="1"/>
        <end position="140"/>
    </location>
</feature>
<accession>A0A1X7J7Y1</accession>
<dbReference type="Pfam" id="PF12802">
    <property type="entry name" value="MarR_2"/>
    <property type="match status" value="1"/>
</dbReference>
<dbReference type="InterPro" id="IPR036390">
    <property type="entry name" value="WH_DNA-bd_sf"/>
</dbReference>
<proteinExistence type="predicted"/>
<dbReference type="SMART" id="SM00347">
    <property type="entry name" value="HTH_MARR"/>
    <property type="match status" value="1"/>
</dbReference>
<reference evidence="3 4" key="1">
    <citation type="submission" date="2017-04" db="EMBL/GenBank/DDBJ databases">
        <authorList>
            <person name="Afonso C.L."/>
            <person name="Miller P.J."/>
            <person name="Scott M.A."/>
            <person name="Spackman E."/>
            <person name="Goraichik I."/>
            <person name="Dimitrov K.M."/>
            <person name="Suarez D.L."/>
            <person name="Swayne D.E."/>
        </authorList>
    </citation>
    <scope>NUCLEOTIDE SEQUENCE [LARGE SCALE GENOMIC DNA]</scope>
    <source>
        <strain evidence="3 4">11</strain>
    </source>
</reference>
<keyword evidence="4" id="KW-1185">Reference proteome</keyword>
<dbReference type="SUPFAM" id="SSF46785">
    <property type="entry name" value="Winged helix' DNA-binding domain"/>
    <property type="match status" value="1"/>
</dbReference>
<dbReference type="OrthoDB" id="1853358at2"/>
<evidence type="ECO:0000313" key="4">
    <source>
        <dbReference type="Proteomes" id="UP000193834"/>
    </source>
</evidence>
<dbReference type="STRING" id="1852522.SAMN06295960_1265"/>
<dbReference type="EMBL" id="FXAZ01000001">
    <property type="protein sequence ID" value="SMG23104.1"/>
    <property type="molecule type" value="Genomic_DNA"/>
</dbReference>
<name>A0A1X7J7Y1_9BACL</name>
<dbReference type="GO" id="GO:0003677">
    <property type="term" value="F:DNA binding"/>
    <property type="evidence" value="ECO:0007669"/>
    <property type="project" value="UniProtKB-KW"/>
</dbReference>